<dbReference type="SUPFAM" id="SSF53474">
    <property type="entry name" value="alpha/beta-Hydrolases"/>
    <property type="match status" value="1"/>
</dbReference>
<evidence type="ECO:0000313" key="3">
    <source>
        <dbReference type="Proteomes" id="UP000315783"/>
    </source>
</evidence>
<dbReference type="PANTHER" id="PTHR32015">
    <property type="entry name" value="FASTING INDUCED LIPASE"/>
    <property type="match status" value="1"/>
</dbReference>
<evidence type="ECO:0000256" key="1">
    <source>
        <dbReference type="SAM" id="SignalP"/>
    </source>
</evidence>
<dbReference type="InterPro" id="IPR002918">
    <property type="entry name" value="Lipase_EstA/Esterase_EstB"/>
</dbReference>
<dbReference type="GO" id="GO:0016298">
    <property type="term" value="F:lipase activity"/>
    <property type="evidence" value="ECO:0007669"/>
    <property type="project" value="TreeGrafter"/>
</dbReference>
<name>A0A545VR53_9HYPO</name>
<dbReference type="OrthoDB" id="9974421at2759"/>
<gene>
    <name evidence="2" type="ORF">IF1G_09064</name>
</gene>
<dbReference type="EMBL" id="SPUK01000015">
    <property type="protein sequence ID" value="TQV92546.1"/>
    <property type="molecule type" value="Genomic_DNA"/>
</dbReference>
<dbReference type="Proteomes" id="UP000315783">
    <property type="component" value="Unassembled WGS sequence"/>
</dbReference>
<proteinExistence type="predicted"/>
<dbReference type="PANTHER" id="PTHR32015:SF1">
    <property type="entry name" value="LIPASE"/>
    <property type="match status" value="1"/>
</dbReference>
<sequence length="293" mass="31121">MHFKVVAALAGLASLASASPAAPASVQTLETRQAKHNDFSCKPSAGHPNPVVLLHGLGATYYEDINLLEFYLQSKGFCTFSLTYGAYEGFPFVGGLKPIDESSHEIADLIREVHARTGAAKIDIVGHSEGGFQSLYVPKFREGISALVENVVAIAPPTHGTTFANLWKLAPLFGQNAREDIGAVLEKVGCAPCDEISVGGPAIAKLNDGTPVAQPGNTVTVIISKYDELVTPPTTAFIGEDGVNNIYVQDYCPLDPVGHIGEAYDTNVWNLVVNSLEKQVGRKFLCLLGSPGK</sequence>
<reference evidence="2 3" key="1">
    <citation type="journal article" date="2019" name="Appl. Microbiol. Biotechnol.">
        <title>Genome sequence of Isaria javanica and comparative genome analysis insights into family S53 peptidase evolution in fungal entomopathogens.</title>
        <authorList>
            <person name="Lin R."/>
            <person name="Zhang X."/>
            <person name="Xin B."/>
            <person name="Zou M."/>
            <person name="Gao Y."/>
            <person name="Qin F."/>
            <person name="Hu Q."/>
            <person name="Xie B."/>
            <person name="Cheng X."/>
        </authorList>
    </citation>
    <scope>NUCLEOTIDE SEQUENCE [LARGE SCALE GENOMIC DNA]</scope>
    <source>
        <strain evidence="2 3">IJ1G</strain>
    </source>
</reference>
<dbReference type="GO" id="GO:0016042">
    <property type="term" value="P:lipid catabolic process"/>
    <property type="evidence" value="ECO:0007669"/>
    <property type="project" value="InterPro"/>
</dbReference>
<keyword evidence="3" id="KW-1185">Reference proteome</keyword>
<dbReference type="STRING" id="43265.A0A545VR53"/>
<accession>A0A545VR53</accession>
<dbReference type="InterPro" id="IPR029058">
    <property type="entry name" value="AB_hydrolase_fold"/>
</dbReference>
<feature type="chain" id="PRO_5021958242" evidence="1">
    <location>
        <begin position="19"/>
        <end position="293"/>
    </location>
</feature>
<protein>
    <submittedName>
        <fullName evidence="2">Lipase, class 2</fullName>
    </submittedName>
</protein>
<organism evidence="2 3">
    <name type="scientific">Cordyceps javanica</name>
    <dbReference type="NCBI Taxonomy" id="43265"/>
    <lineage>
        <taxon>Eukaryota</taxon>
        <taxon>Fungi</taxon>
        <taxon>Dikarya</taxon>
        <taxon>Ascomycota</taxon>
        <taxon>Pezizomycotina</taxon>
        <taxon>Sordariomycetes</taxon>
        <taxon>Hypocreomycetidae</taxon>
        <taxon>Hypocreales</taxon>
        <taxon>Cordycipitaceae</taxon>
        <taxon>Cordyceps</taxon>
    </lineage>
</organism>
<keyword evidence="1" id="KW-0732">Signal</keyword>
<comment type="caution">
    <text evidence="2">The sequence shown here is derived from an EMBL/GenBank/DDBJ whole genome shotgun (WGS) entry which is preliminary data.</text>
</comment>
<dbReference type="Pfam" id="PF01674">
    <property type="entry name" value="Lipase_2"/>
    <property type="match status" value="1"/>
</dbReference>
<feature type="signal peptide" evidence="1">
    <location>
        <begin position="1"/>
        <end position="18"/>
    </location>
</feature>
<dbReference type="Gene3D" id="3.40.50.1820">
    <property type="entry name" value="alpha/beta hydrolase"/>
    <property type="match status" value="1"/>
</dbReference>
<evidence type="ECO:0000313" key="2">
    <source>
        <dbReference type="EMBL" id="TQV92546.1"/>
    </source>
</evidence>
<dbReference type="AlphaFoldDB" id="A0A545VR53"/>